<dbReference type="InterPro" id="IPR001296">
    <property type="entry name" value="Glyco_trans_1"/>
</dbReference>
<dbReference type="SUPFAM" id="SSF53756">
    <property type="entry name" value="UDP-Glycosyltransferase/glycogen phosphorylase"/>
    <property type="match status" value="1"/>
</dbReference>
<dbReference type="GO" id="GO:0016757">
    <property type="term" value="F:glycosyltransferase activity"/>
    <property type="evidence" value="ECO:0007669"/>
    <property type="project" value="InterPro"/>
</dbReference>
<dbReference type="InterPro" id="IPR028098">
    <property type="entry name" value="Glyco_trans_4-like_N"/>
</dbReference>
<dbReference type="InterPro" id="IPR050194">
    <property type="entry name" value="Glycosyltransferase_grp1"/>
</dbReference>
<reference evidence="3 4" key="1">
    <citation type="submission" date="2017-09" db="EMBL/GenBank/DDBJ databases">
        <title>Depth-based differentiation of microbial function through sediment-hosted aquifers and enrichment of novel symbionts in the deep terrestrial subsurface.</title>
        <authorList>
            <person name="Probst A.J."/>
            <person name="Ladd B."/>
            <person name="Jarett J.K."/>
            <person name="Geller-Mcgrath D.E."/>
            <person name="Sieber C.M."/>
            <person name="Emerson J.B."/>
            <person name="Anantharaman K."/>
            <person name="Thomas B.C."/>
            <person name="Malmstrom R."/>
            <person name="Stieglmeier M."/>
            <person name="Klingl A."/>
            <person name="Woyke T."/>
            <person name="Ryan C.M."/>
            <person name="Banfield J.F."/>
        </authorList>
    </citation>
    <scope>NUCLEOTIDE SEQUENCE [LARGE SCALE GENOMIC DNA]</scope>
    <source>
        <strain evidence="3">CG10_big_fil_rev_8_21_14_0_10_50_16</strain>
    </source>
</reference>
<protein>
    <recommendedName>
        <fullName evidence="5">Glycosyltransferase family 1 protein</fullName>
    </recommendedName>
</protein>
<evidence type="ECO:0000259" key="1">
    <source>
        <dbReference type="Pfam" id="PF00534"/>
    </source>
</evidence>
<dbReference type="Pfam" id="PF13579">
    <property type="entry name" value="Glyco_trans_4_4"/>
    <property type="match status" value="1"/>
</dbReference>
<evidence type="ECO:0008006" key="5">
    <source>
        <dbReference type="Google" id="ProtNLM"/>
    </source>
</evidence>
<dbReference type="EMBL" id="PCYM01000003">
    <property type="protein sequence ID" value="PIR47687.1"/>
    <property type="molecule type" value="Genomic_DNA"/>
</dbReference>
<evidence type="ECO:0000313" key="3">
    <source>
        <dbReference type="EMBL" id="PIR47687.1"/>
    </source>
</evidence>
<gene>
    <name evidence="3" type="ORF">COV06_02270</name>
</gene>
<evidence type="ECO:0000313" key="4">
    <source>
        <dbReference type="Proteomes" id="UP000230084"/>
    </source>
</evidence>
<sequence>MCGGPWQSRKIDSNAGARDMKILIINKYWYARGGADAYALWLAEALQQRGHTVCVFSVDHPKNVTPSVSYECISGVDTETMRWQDAPRIIGRMLWSFEAQTKLRAFLAQEKPDIAHVHNLYTQMSPSVLPVLKEAGIPVVATVHDYGMTSANYSLYDEQGIDYLGTWWSVIKRKGLKHSRLASIVGATVFQLHAWMHVYERNITRMVFTSDFVKRLFTARRWQGDKGVVLPLPFDVQDGFMRKGAGEYFFFAGRLHKTKGVHVLIDAARRTGLPIKIAGSGPGERVLHEQAGAMTNVDFLGHLSHKKTLEYMRDARAVVVPSVWLEPFGLVALEPQALGVPVIASNIGGLKEVVVHGQTGLLVEPDDVEQLAMAMQRLWDDPEEAQRLGAMGKRRVQTQYAAKEHLEKLEHLYNTLVDGILILR</sequence>
<accession>A0A2H0RML7</accession>
<organism evidence="3 4">
    <name type="scientific">Candidatus Uhrbacteria bacterium CG10_big_fil_rev_8_21_14_0_10_50_16</name>
    <dbReference type="NCBI Taxonomy" id="1975039"/>
    <lineage>
        <taxon>Bacteria</taxon>
        <taxon>Candidatus Uhriibacteriota</taxon>
    </lineage>
</organism>
<name>A0A2H0RML7_9BACT</name>
<evidence type="ECO:0000259" key="2">
    <source>
        <dbReference type="Pfam" id="PF13579"/>
    </source>
</evidence>
<dbReference type="Proteomes" id="UP000230084">
    <property type="component" value="Unassembled WGS sequence"/>
</dbReference>
<dbReference type="AlphaFoldDB" id="A0A2H0RML7"/>
<dbReference type="Pfam" id="PF00534">
    <property type="entry name" value="Glycos_transf_1"/>
    <property type="match status" value="1"/>
</dbReference>
<dbReference type="PANTHER" id="PTHR45947:SF13">
    <property type="entry name" value="TRANSFERASE"/>
    <property type="match status" value="1"/>
</dbReference>
<dbReference type="PANTHER" id="PTHR45947">
    <property type="entry name" value="SULFOQUINOVOSYL TRANSFERASE SQD2"/>
    <property type="match status" value="1"/>
</dbReference>
<feature type="domain" description="Glycosyl transferase family 1" evidence="1">
    <location>
        <begin position="247"/>
        <end position="394"/>
    </location>
</feature>
<comment type="caution">
    <text evidence="3">The sequence shown here is derived from an EMBL/GenBank/DDBJ whole genome shotgun (WGS) entry which is preliminary data.</text>
</comment>
<proteinExistence type="predicted"/>
<feature type="domain" description="Glycosyltransferase subfamily 4-like N-terminal" evidence="2">
    <location>
        <begin position="33"/>
        <end position="232"/>
    </location>
</feature>
<dbReference type="Gene3D" id="3.40.50.2000">
    <property type="entry name" value="Glycogen Phosphorylase B"/>
    <property type="match status" value="2"/>
</dbReference>